<evidence type="ECO:0000313" key="9">
    <source>
        <dbReference type="Proteomes" id="UP000256970"/>
    </source>
</evidence>
<dbReference type="Gene3D" id="3.30.730.10">
    <property type="entry name" value="AP2/ERF domain"/>
    <property type="match status" value="1"/>
</dbReference>
<evidence type="ECO:0000256" key="6">
    <source>
        <dbReference type="SAM" id="MobiDB-lite"/>
    </source>
</evidence>
<feature type="region of interest" description="Disordered" evidence="6">
    <location>
        <begin position="85"/>
        <end position="104"/>
    </location>
</feature>
<feature type="region of interest" description="Disordered" evidence="6">
    <location>
        <begin position="701"/>
        <end position="757"/>
    </location>
</feature>
<sequence>MEGIISHPPAGLQFPQQLQGVPVMGFPHSMQLCGGSVINPYSAAAGSADLLHPLGSFPASLQAQQQQQQQQCEPTQFLKLLNEDSPRQQQQQHAHSDDASDDVAAAPAAVAAPLPLPARLLCTNTGYASHTSSSTGVQDRAARESDGHQSAPPAEQTAAVAAAAATPASSDNKDGSSPPAAADDTAAAAAAAAGQTAVTVPDAVAAVNTVAAVKGLRVDLASPVGPKVLQGTLLSPGANIEELEGCCQALMMLGAMQQQQQQECQAGKAAAQHTKAHSKHPQHQQLQRVAGRAARSSSSGGRGAAAAAAGDRDSAGSVHTATADGRQRRGSEQGQAAHAAQQLAAIAAGADSEAASAGSQGLGRGKRQRKPQHWGEQMLMLDQIVARELGSSAAAAEGAEGTTPEEYAAAAAVAALSEDGGGSGAASDAELHGPRRKRRQQSNLAVAGVPAAAEGDDAAAAEQQQHCAAGGSSRRARGSFEGEEWAAEDDVSYDAAADLAGADSADYEIEEAEMDIDDEEYDAAAAKRGGSRGNGGSGGNSRLRRAAALQRAHGSSRKSRRANAPMYESEVAVPANAGSASFLGVSKKRSGKWQAAVRFGHDGAYAFWCCYGCPRVAARARDAAALALRGPGSARLNFPEESYTGDEIMAAAATILAKHPQLALDHPLVMGMRPAEVAAAAEAGGNELAAVLGCDADEAAGEQEDSEAAAAADRASPAAAPAPKHQRNTRSRRSKRGAAAAVAAAAAESPTASAEPQQQGVDAAAVLSRCFDLAALVLFGVGAVTEAPVDSFTEEELTAAAAAMSCRLPAGTDGRQQLLAALGGAAGMLQGGEAAAAAAAADVGQGDAAAVQQVKEEGGVSEMQQ</sequence>
<protein>
    <recommendedName>
        <fullName evidence="7">AP2/ERF domain-containing protein</fullName>
    </recommendedName>
</protein>
<dbReference type="PROSITE" id="PS51032">
    <property type="entry name" value="AP2_ERF"/>
    <property type="match status" value="1"/>
</dbReference>
<dbReference type="InterPro" id="IPR016177">
    <property type="entry name" value="DNA-bd_dom_sf"/>
</dbReference>
<accession>A0A383VIU0</accession>
<evidence type="ECO:0000256" key="2">
    <source>
        <dbReference type="ARBA" id="ARBA00023015"/>
    </source>
</evidence>
<keyword evidence="4" id="KW-0804">Transcription</keyword>
<feature type="compositionally biased region" description="Low complexity" evidence="6">
    <location>
        <begin position="460"/>
        <end position="473"/>
    </location>
</feature>
<proteinExistence type="predicted"/>
<evidence type="ECO:0000259" key="7">
    <source>
        <dbReference type="PROSITE" id="PS51032"/>
    </source>
</evidence>
<evidence type="ECO:0000256" key="3">
    <source>
        <dbReference type="ARBA" id="ARBA00023125"/>
    </source>
</evidence>
<evidence type="ECO:0000313" key="8">
    <source>
        <dbReference type="EMBL" id="SZX64749.1"/>
    </source>
</evidence>
<comment type="subcellular location">
    <subcellularLocation>
        <location evidence="1">Nucleus</location>
    </subcellularLocation>
</comment>
<name>A0A383VIU0_TETOB</name>
<dbReference type="SMART" id="SM00380">
    <property type="entry name" value="AP2"/>
    <property type="match status" value="1"/>
</dbReference>
<feature type="compositionally biased region" description="Low complexity" evidence="6">
    <location>
        <begin position="333"/>
        <end position="359"/>
    </location>
</feature>
<feature type="compositionally biased region" description="Polar residues" evidence="6">
    <location>
        <begin position="128"/>
        <end position="137"/>
    </location>
</feature>
<dbReference type="AlphaFoldDB" id="A0A383VIU0"/>
<dbReference type="GO" id="GO:0005634">
    <property type="term" value="C:nucleus"/>
    <property type="evidence" value="ECO:0007669"/>
    <property type="project" value="UniProtKB-SubCell"/>
</dbReference>
<feature type="compositionally biased region" description="Low complexity" evidence="6">
    <location>
        <begin position="151"/>
        <end position="168"/>
    </location>
</feature>
<evidence type="ECO:0000256" key="4">
    <source>
        <dbReference type="ARBA" id="ARBA00023163"/>
    </source>
</evidence>
<feature type="region of interest" description="Disordered" evidence="6">
    <location>
        <begin position="128"/>
        <end position="183"/>
    </location>
</feature>
<keyword evidence="3" id="KW-0238">DNA-binding</keyword>
<gene>
    <name evidence="8" type="ORF">BQ4739_LOCUS5240</name>
</gene>
<evidence type="ECO:0000256" key="1">
    <source>
        <dbReference type="ARBA" id="ARBA00004123"/>
    </source>
</evidence>
<dbReference type="GO" id="GO:0003677">
    <property type="term" value="F:DNA binding"/>
    <property type="evidence" value="ECO:0007669"/>
    <property type="project" value="UniProtKB-KW"/>
</dbReference>
<dbReference type="EMBL" id="FNXT01000453">
    <property type="protein sequence ID" value="SZX64749.1"/>
    <property type="molecule type" value="Genomic_DNA"/>
</dbReference>
<feature type="domain" description="AP2/ERF" evidence="7">
    <location>
        <begin position="581"/>
        <end position="639"/>
    </location>
</feature>
<dbReference type="SUPFAM" id="SSF54171">
    <property type="entry name" value="DNA-binding domain"/>
    <property type="match status" value="1"/>
</dbReference>
<feature type="region of interest" description="Disordered" evidence="6">
    <location>
        <begin position="268"/>
        <end position="372"/>
    </location>
</feature>
<feature type="compositionally biased region" description="Low complexity" evidence="6">
    <location>
        <begin position="737"/>
        <end position="754"/>
    </location>
</feature>
<dbReference type="Proteomes" id="UP000256970">
    <property type="component" value="Unassembled WGS sequence"/>
</dbReference>
<keyword evidence="9" id="KW-1185">Reference proteome</keyword>
<organism evidence="8 9">
    <name type="scientific">Tetradesmus obliquus</name>
    <name type="common">Green alga</name>
    <name type="synonym">Acutodesmus obliquus</name>
    <dbReference type="NCBI Taxonomy" id="3088"/>
    <lineage>
        <taxon>Eukaryota</taxon>
        <taxon>Viridiplantae</taxon>
        <taxon>Chlorophyta</taxon>
        <taxon>core chlorophytes</taxon>
        <taxon>Chlorophyceae</taxon>
        <taxon>CS clade</taxon>
        <taxon>Sphaeropleales</taxon>
        <taxon>Scenedesmaceae</taxon>
        <taxon>Tetradesmus</taxon>
    </lineage>
</organism>
<feature type="compositionally biased region" description="Low complexity" evidence="6">
    <location>
        <begin position="708"/>
        <end position="723"/>
    </location>
</feature>
<feature type="region of interest" description="Disordered" evidence="6">
    <location>
        <begin position="526"/>
        <end position="565"/>
    </location>
</feature>
<feature type="compositionally biased region" description="Basic residues" evidence="6">
    <location>
        <begin position="724"/>
        <end position="736"/>
    </location>
</feature>
<feature type="region of interest" description="Disordered" evidence="6">
    <location>
        <begin position="418"/>
        <end position="489"/>
    </location>
</feature>
<evidence type="ECO:0000256" key="5">
    <source>
        <dbReference type="ARBA" id="ARBA00023242"/>
    </source>
</evidence>
<dbReference type="GO" id="GO:0003700">
    <property type="term" value="F:DNA-binding transcription factor activity"/>
    <property type="evidence" value="ECO:0007669"/>
    <property type="project" value="InterPro"/>
</dbReference>
<reference evidence="8 9" key="1">
    <citation type="submission" date="2016-10" db="EMBL/GenBank/DDBJ databases">
        <authorList>
            <person name="Cai Z."/>
        </authorList>
    </citation>
    <scope>NUCLEOTIDE SEQUENCE [LARGE SCALE GENOMIC DNA]</scope>
</reference>
<keyword evidence="2" id="KW-0805">Transcription regulation</keyword>
<feature type="compositionally biased region" description="Low complexity" evidence="6">
    <location>
        <begin position="290"/>
        <end position="309"/>
    </location>
</feature>
<dbReference type="InterPro" id="IPR001471">
    <property type="entry name" value="AP2/ERF_dom"/>
</dbReference>
<dbReference type="InterPro" id="IPR036955">
    <property type="entry name" value="AP2/ERF_dom_sf"/>
</dbReference>
<keyword evidence="5" id="KW-0539">Nucleus</keyword>